<sequence>MSVKEKKQVGKLTSGERERNVTVLLSINAAGDQFIPPMFVSPRARIDNDLKNDAPPGSTFDVQMSGWITQDGFLKWMKAFDERVNPTQKSPVLLIRDSHSSHKDLDIILYAKQNHIHMISLPPHTSHKIQPLDRSIMKAFKNTYNEACGFVCGSLQEVP</sequence>
<evidence type="ECO:0000259" key="1">
    <source>
        <dbReference type="Pfam" id="PF03184"/>
    </source>
</evidence>
<reference evidence="2" key="1">
    <citation type="submission" date="2013-04" db="EMBL/GenBank/DDBJ databases">
        <authorList>
            <person name="Qu J."/>
            <person name="Murali S.C."/>
            <person name="Bandaranaike D."/>
            <person name="Bellair M."/>
            <person name="Blankenburg K."/>
            <person name="Chao H."/>
            <person name="Dinh H."/>
            <person name="Doddapaneni H."/>
            <person name="Downs B."/>
            <person name="Dugan-Rocha S."/>
            <person name="Elkadiri S."/>
            <person name="Gnanaolivu R.D."/>
            <person name="Hernandez B."/>
            <person name="Javaid M."/>
            <person name="Jayaseelan J.C."/>
            <person name="Lee S."/>
            <person name="Li M."/>
            <person name="Ming W."/>
            <person name="Munidasa M."/>
            <person name="Muniz J."/>
            <person name="Nguyen L."/>
            <person name="Ongeri F."/>
            <person name="Osuji N."/>
            <person name="Pu L.-L."/>
            <person name="Puazo M."/>
            <person name="Qu C."/>
            <person name="Quiroz J."/>
            <person name="Raj R."/>
            <person name="Weissenberger G."/>
            <person name="Xin Y."/>
            <person name="Zou X."/>
            <person name="Han Y."/>
            <person name="Richards S."/>
            <person name="Worley K."/>
            <person name="Muzny D."/>
            <person name="Gibbs R."/>
        </authorList>
    </citation>
    <scope>NUCLEOTIDE SEQUENCE</scope>
    <source>
        <strain evidence="2">Sampled in the wild</strain>
    </source>
</reference>
<name>A0A8K0KDB4_LADFU</name>
<dbReference type="GO" id="GO:0005634">
    <property type="term" value="C:nucleus"/>
    <property type="evidence" value="ECO:0007669"/>
    <property type="project" value="TreeGrafter"/>
</dbReference>
<evidence type="ECO:0000313" key="2">
    <source>
        <dbReference type="EMBL" id="KAG8233124.1"/>
    </source>
</evidence>
<evidence type="ECO:0000313" key="3">
    <source>
        <dbReference type="Proteomes" id="UP000792457"/>
    </source>
</evidence>
<dbReference type="OrthoDB" id="4327074at2759"/>
<reference evidence="2" key="2">
    <citation type="submission" date="2017-10" db="EMBL/GenBank/DDBJ databases">
        <title>Ladona fulva Genome sequencing and assembly.</title>
        <authorList>
            <person name="Murali S."/>
            <person name="Richards S."/>
            <person name="Bandaranaike D."/>
            <person name="Bellair M."/>
            <person name="Blankenburg K."/>
            <person name="Chao H."/>
            <person name="Dinh H."/>
            <person name="Doddapaneni H."/>
            <person name="Dugan-Rocha S."/>
            <person name="Elkadiri S."/>
            <person name="Gnanaolivu R."/>
            <person name="Hernandez B."/>
            <person name="Skinner E."/>
            <person name="Javaid M."/>
            <person name="Lee S."/>
            <person name="Li M."/>
            <person name="Ming W."/>
            <person name="Munidasa M."/>
            <person name="Muniz J."/>
            <person name="Nguyen L."/>
            <person name="Hughes D."/>
            <person name="Osuji N."/>
            <person name="Pu L.-L."/>
            <person name="Puazo M."/>
            <person name="Qu C."/>
            <person name="Quiroz J."/>
            <person name="Raj R."/>
            <person name="Weissenberger G."/>
            <person name="Xin Y."/>
            <person name="Zou X."/>
            <person name="Han Y."/>
            <person name="Worley K."/>
            <person name="Muzny D."/>
            <person name="Gibbs R."/>
        </authorList>
    </citation>
    <scope>NUCLEOTIDE SEQUENCE</scope>
    <source>
        <strain evidence="2">Sampled in the wild</strain>
    </source>
</reference>
<gene>
    <name evidence="2" type="ORF">J437_LFUL012550</name>
</gene>
<dbReference type="Pfam" id="PF03184">
    <property type="entry name" value="DDE_1"/>
    <property type="match status" value="1"/>
</dbReference>
<keyword evidence="3" id="KW-1185">Reference proteome</keyword>
<dbReference type="Proteomes" id="UP000792457">
    <property type="component" value="Unassembled WGS sequence"/>
</dbReference>
<feature type="domain" description="DDE-1" evidence="1">
    <location>
        <begin position="19"/>
        <end position="146"/>
    </location>
</feature>
<dbReference type="AlphaFoldDB" id="A0A8K0KDB4"/>
<dbReference type="GO" id="GO:0003677">
    <property type="term" value="F:DNA binding"/>
    <property type="evidence" value="ECO:0007669"/>
    <property type="project" value="TreeGrafter"/>
</dbReference>
<protein>
    <recommendedName>
        <fullName evidence="1">DDE-1 domain-containing protein</fullName>
    </recommendedName>
</protein>
<dbReference type="InterPro" id="IPR050863">
    <property type="entry name" value="CenT-Element_Derived"/>
</dbReference>
<dbReference type="PANTHER" id="PTHR19303:SF74">
    <property type="entry name" value="POGO TRANSPOSABLE ELEMENT WITH KRAB DOMAIN"/>
    <property type="match status" value="1"/>
</dbReference>
<comment type="caution">
    <text evidence="2">The sequence shown here is derived from an EMBL/GenBank/DDBJ whole genome shotgun (WGS) entry which is preliminary data.</text>
</comment>
<accession>A0A8K0KDB4</accession>
<dbReference type="PANTHER" id="PTHR19303">
    <property type="entry name" value="TRANSPOSON"/>
    <property type="match status" value="1"/>
</dbReference>
<proteinExistence type="predicted"/>
<dbReference type="InterPro" id="IPR004875">
    <property type="entry name" value="DDE_SF_endonuclease_dom"/>
</dbReference>
<dbReference type="EMBL" id="KZ308688">
    <property type="protein sequence ID" value="KAG8233124.1"/>
    <property type="molecule type" value="Genomic_DNA"/>
</dbReference>
<organism evidence="2 3">
    <name type="scientific">Ladona fulva</name>
    <name type="common">Scarce chaser dragonfly</name>
    <name type="synonym">Libellula fulva</name>
    <dbReference type="NCBI Taxonomy" id="123851"/>
    <lineage>
        <taxon>Eukaryota</taxon>
        <taxon>Metazoa</taxon>
        <taxon>Ecdysozoa</taxon>
        <taxon>Arthropoda</taxon>
        <taxon>Hexapoda</taxon>
        <taxon>Insecta</taxon>
        <taxon>Pterygota</taxon>
        <taxon>Palaeoptera</taxon>
        <taxon>Odonata</taxon>
        <taxon>Epiprocta</taxon>
        <taxon>Anisoptera</taxon>
        <taxon>Libelluloidea</taxon>
        <taxon>Libellulidae</taxon>
        <taxon>Ladona</taxon>
    </lineage>
</organism>